<keyword evidence="1" id="KW-0472">Membrane</keyword>
<feature type="transmembrane region" description="Helical" evidence="1">
    <location>
        <begin position="169"/>
        <end position="192"/>
    </location>
</feature>
<evidence type="ECO:0000313" key="2">
    <source>
        <dbReference type="EMBL" id="OLF48407.1"/>
    </source>
</evidence>
<proteinExistence type="predicted"/>
<dbReference type="Proteomes" id="UP000186890">
    <property type="component" value="Unassembled WGS sequence"/>
</dbReference>
<comment type="caution">
    <text evidence="2">The sequence shown here is derived from an EMBL/GenBank/DDBJ whole genome shotgun (WGS) entry which is preliminary data.</text>
</comment>
<keyword evidence="1" id="KW-0812">Transmembrane</keyword>
<name>A0A1Q8E9D5_9STRE</name>
<dbReference type="RefSeq" id="WP_075104130.1">
    <property type="nucleotide sequence ID" value="NZ_MSJM01000002.1"/>
</dbReference>
<keyword evidence="3" id="KW-1185">Reference proteome</keyword>
<accession>A0A1Q8E9D5</accession>
<reference evidence="3" key="1">
    <citation type="submission" date="2016-12" db="EMBL/GenBank/DDBJ databases">
        <authorList>
            <person name="Gulvik C.A."/>
        </authorList>
    </citation>
    <scope>NUCLEOTIDE SEQUENCE [LARGE SCALE GENOMIC DNA]</scope>
    <source>
        <strain evidence="3">NED12-00049-6B</strain>
    </source>
</reference>
<feature type="transmembrane region" description="Helical" evidence="1">
    <location>
        <begin position="136"/>
        <end position="157"/>
    </location>
</feature>
<gene>
    <name evidence="2" type="ORF">BU202_01960</name>
</gene>
<organism evidence="2 3">
    <name type="scientific">Streptococcus cuniculi</name>
    <dbReference type="NCBI Taxonomy" id="1432788"/>
    <lineage>
        <taxon>Bacteria</taxon>
        <taxon>Bacillati</taxon>
        <taxon>Bacillota</taxon>
        <taxon>Bacilli</taxon>
        <taxon>Lactobacillales</taxon>
        <taxon>Streptococcaceae</taxon>
        <taxon>Streptococcus</taxon>
    </lineage>
</organism>
<dbReference type="EMBL" id="MSJM01000002">
    <property type="protein sequence ID" value="OLF48407.1"/>
    <property type="molecule type" value="Genomic_DNA"/>
</dbReference>
<feature type="transmembrane region" description="Helical" evidence="1">
    <location>
        <begin position="73"/>
        <end position="93"/>
    </location>
</feature>
<protein>
    <submittedName>
        <fullName evidence="2">Uncharacterized protein</fullName>
    </submittedName>
</protein>
<feature type="transmembrane region" description="Helical" evidence="1">
    <location>
        <begin position="45"/>
        <end position="67"/>
    </location>
</feature>
<dbReference type="AlphaFoldDB" id="A0A1Q8E9D5"/>
<evidence type="ECO:0000256" key="1">
    <source>
        <dbReference type="SAM" id="Phobius"/>
    </source>
</evidence>
<sequence length="217" mass="24425">MFFRKVIYMGECGEGAVYFDTERNLALVAPQSMLLNTAGAGKTNLLIPGLIALGFGGTGLTVANPFGGHYSEATLVFLIIAWTVEFFGLVWLLERVLYKNVKRAQPTTRENFRLAVYGNLIWNNFGDKRATTGKKIWLSVLLSAILIANIGIVPIVYKMILPLINNREQIGSEIIMISLMGTMPFSLVLLVWQNNPIRWLNVVEKYQKRQIKWGKKT</sequence>
<dbReference type="OrthoDB" id="2215231at2"/>
<evidence type="ECO:0000313" key="3">
    <source>
        <dbReference type="Proteomes" id="UP000186890"/>
    </source>
</evidence>
<keyword evidence="1" id="KW-1133">Transmembrane helix</keyword>